<gene>
    <name evidence="4" type="ORF">EVEC_LOCUS2408</name>
</gene>
<evidence type="ECO:0000256" key="1">
    <source>
        <dbReference type="ARBA" id="ARBA00038464"/>
    </source>
</evidence>
<evidence type="ECO:0000313" key="5">
    <source>
        <dbReference type="Proteomes" id="UP000274131"/>
    </source>
</evidence>
<dbReference type="GO" id="GO:0046872">
    <property type="term" value="F:metal ion binding"/>
    <property type="evidence" value="ECO:0007669"/>
    <property type="project" value="InterPro"/>
</dbReference>
<name>A0A158Q9P6_ENTVE</name>
<reference evidence="6" key="1">
    <citation type="submission" date="2016-04" db="UniProtKB">
        <authorList>
            <consortium name="WormBaseParasite"/>
        </authorList>
    </citation>
    <scope>IDENTIFICATION</scope>
</reference>
<sequence length="469" mass="54327">MWDSTVLCFKAEPSSTNKEAVTPTVPPRCKKRRVAELKCSEVRWFYRRIGETKWTAFRGRDSLFLEVCWRKNNSVELDSVTKKHLSLLKHCDNLTSVVVLDGHYRSNNDFSLVSAIYWKDDDIEIRRGTWFLLDTLQPITPELAEPIEKHHLRYFSLQVIPDSPVFSEKEASRKPVLTELKLDDQSEVKWNSVIDIVLYNTSKTSRFLRYISWGRGTFLKRGYEEADWNDGGREISHLIFVVHGVGQKGYESLIARNTEQVRSTVYTHMERNYPDEKSRPMILPVEWRTSLVLDDGLTDLITLPKMSSVRRMLNSTVLDIMYYQSPLYRKEIMGGLVKSLNKAYNLFIEHHPDYSGPISLFAHSLGSVMCYDILTNWSPLTLYDTFVSNAVVRLFCDINADALQEFQAARKSDLIYTSKLFWGFKVTNLFCIGSPLAVFLIMRGAKSVLGERNKIRRLFNIFHPYDPVV</sequence>
<keyword evidence="2" id="KW-0812">Transmembrane</keyword>
<evidence type="ECO:0000259" key="3">
    <source>
        <dbReference type="PROSITE" id="PS51043"/>
    </source>
</evidence>
<organism evidence="6">
    <name type="scientific">Enterobius vermicularis</name>
    <name type="common">Human pinworm</name>
    <dbReference type="NCBI Taxonomy" id="51028"/>
    <lineage>
        <taxon>Eukaryota</taxon>
        <taxon>Metazoa</taxon>
        <taxon>Ecdysozoa</taxon>
        <taxon>Nematoda</taxon>
        <taxon>Chromadorea</taxon>
        <taxon>Rhabditida</taxon>
        <taxon>Spirurina</taxon>
        <taxon>Oxyuridomorpha</taxon>
        <taxon>Oxyuroidea</taxon>
        <taxon>Oxyuridae</taxon>
        <taxon>Enterobius</taxon>
    </lineage>
</organism>
<dbReference type="OrthoDB" id="431378at2759"/>
<accession>A0A158Q9P6</accession>
<evidence type="ECO:0000256" key="2">
    <source>
        <dbReference type="SAM" id="Phobius"/>
    </source>
</evidence>
<reference evidence="4 5" key="2">
    <citation type="submission" date="2018-10" db="EMBL/GenBank/DDBJ databases">
        <authorList>
            <consortium name="Pathogen Informatics"/>
        </authorList>
    </citation>
    <scope>NUCLEOTIDE SEQUENCE [LARGE SCALE GENOMIC DNA]</scope>
</reference>
<dbReference type="GO" id="GO:0005737">
    <property type="term" value="C:cytoplasm"/>
    <property type="evidence" value="ECO:0007669"/>
    <property type="project" value="TreeGrafter"/>
</dbReference>
<dbReference type="InterPro" id="IPR004177">
    <property type="entry name" value="DDHD_dom"/>
</dbReference>
<evidence type="ECO:0000313" key="6">
    <source>
        <dbReference type="WBParaSite" id="EVEC_0000270001-mRNA-1"/>
    </source>
</evidence>
<proteinExistence type="inferred from homology"/>
<dbReference type="PANTHER" id="PTHR23509">
    <property type="entry name" value="PA-PL1 PHOSPHOLIPASE FAMILY"/>
    <property type="match status" value="1"/>
</dbReference>
<dbReference type="AlphaFoldDB" id="A0A158Q9P6"/>
<dbReference type="PROSITE" id="PS51043">
    <property type="entry name" value="DDHD"/>
    <property type="match status" value="1"/>
</dbReference>
<dbReference type="PANTHER" id="PTHR23509:SF48">
    <property type="entry name" value="INTRACELLULAR PHOSPHOLIPASE A1"/>
    <property type="match status" value="1"/>
</dbReference>
<keyword evidence="5" id="KW-1185">Reference proteome</keyword>
<dbReference type="EMBL" id="UXUI01007374">
    <property type="protein sequence ID" value="VDD87265.1"/>
    <property type="molecule type" value="Genomic_DNA"/>
</dbReference>
<comment type="similarity">
    <text evidence="1">Belongs to the PA-PLA1 family.</text>
</comment>
<keyword evidence="2" id="KW-1133">Transmembrane helix</keyword>
<evidence type="ECO:0000313" key="4">
    <source>
        <dbReference type="EMBL" id="VDD87265.1"/>
    </source>
</evidence>
<dbReference type="STRING" id="51028.A0A158Q9P6"/>
<feature type="domain" description="DDHD" evidence="3">
    <location>
        <begin position="422"/>
        <end position="469"/>
    </location>
</feature>
<dbReference type="Proteomes" id="UP000274131">
    <property type="component" value="Unassembled WGS sequence"/>
</dbReference>
<dbReference type="Pfam" id="PF02862">
    <property type="entry name" value="DDHD"/>
    <property type="match status" value="1"/>
</dbReference>
<keyword evidence="2" id="KW-0472">Membrane</keyword>
<dbReference type="WBParaSite" id="EVEC_0000270001-mRNA-1">
    <property type="protein sequence ID" value="EVEC_0000270001-mRNA-1"/>
    <property type="gene ID" value="EVEC_0000270001"/>
</dbReference>
<protein>
    <submittedName>
        <fullName evidence="6">DDHD domain-containing protein</fullName>
    </submittedName>
</protein>
<feature type="transmembrane region" description="Helical" evidence="2">
    <location>
        <begin position="420"/>
        <end position="442"/>
    </location>
</feature>
<dbReference type="InterPro" id="IPR058055">
    <property type="entry name" value="PA-PLA1"/>
</dbReference>
<dbReference type="GO" id="GO:0004620">
    <property type="term" value="F:phospholipase activity"/>
    <property type="evidence" value="ECO:0007669"/>
    <property type="project" value="TreeGrafter"/>
</dbReference>